<keyword evidence="3 6" id="KW-0812">Transmembrane</keyword>
<feature type="transmembrane region" description="Helical" evidence="6">
    <location>
        <begin position="432"/>
        <end position="453"/>
    </location>
</feature>
<dbReference type="InterPro" id="IPR036259">
    <property type="entry name" value="MFS_trans_sf"/>
</dbReference>
<evidence type="ECO:0000256" key="3">
    <source>
        <dbReference type="ARBA" id="ARBA00022692"/>
    </source>
</evidence>
<dbReference type="PROSITE" id="PS50850">
    <property type="entry name" value="MFS"/>
    <property type="match status" value="1"/>
</dbReference>
<dbReference type="PANTHER" id="PTHR42718">
    <property type="entry name" value="MAJOR FACILITATOR SUPERFAMILY MULTIDRUG TRANSPORTER MFSC"/>
    <property type="match status" value="1"/>
</dbReference>
<feature type="transmembrane region" description="Helical" evidence="6">
    <location>
        <begin position="339"/>
        <end position="364"/>
    </location>
</feature>
<evidence type="ECO:0000256" key="4">
    <source>
        <dbReference type="ARBA" id="ARBA00022989"/>
    </source>
</evidence>
<keyword evidence="5 6" id="KW-0472">Membrane</keyword>
<name>A0A1G8C5J6_9PSEU</name>
<dbReference type="InterPro" id="IPR020846">
    <property type="entry name" value="MFS_dom"/>
</dbReference>
<proteinExistence type="predicted"/>
<feature type="transmembrane region" description="Helical" evidence="6">
    <location>
        <begin position="299"/>
        <end position="318"/>
    </location>
</feature>
<dbReference type="Gene3D" id="1.20.1250.20">
    <property type="entry name" value="MFS general substrate transporter like domains"/>
    <property type="match status" value="1"/>
</dbReference>
<evidence type="ECO:0000256" key="5">
    <source>
        <dbReference type="ARBA" id="ARBA00023136"/>
    </source>
</evidence>
<gene>
    <name evidence="8" type="ORF">SAMN05216553_12126</name>
</gene>
<feature type="transmembrane region" description="Helical" evidence="6">
    <location>
        <begin position="86"/>
        <end position="111"/>
    </location>
</feature>
<keyword evidence="4 6" id="KW-1133">Transmembrane helix</keyword>
<feature type="transmembrane region" description="Helical" evidence="6">
    <location>
        <begin position="474"/>
        <end position="493"/>
    </location>
</feature>
<dbReference type="OrthoDB" id="3453194at2"/>
<feature type="transmembrane region" description="Helical" evidence="6">
    <location>
        <begin position="211"/>
        <end position="230"/>
    </location>
</feature>
<comment type="subcellular location">
    <subcellularLocation>
        <location evidence="1">Cell membrane</location>
        <topology evidence="1">Multi-pass membrane protein</topology>
    </subcellularLocation>
</comment>
<evidence type="ECO:0000259" key="7">
    <source>
        <dbReference type="PROSITE" id="PS50850"/>
    </source>
</evidence>
<keyword evidence="9" id="KW-1185">Reference proteome</keyword>
<dbReference type="InterPro" id="IPR011701">
    <property type="entry name" value="MFS"/>
</dbReference>
<feature type="transmembrane region" description="Helical" evidence="6">
    <location>
        <begin position="403"/>
        <end position="420"/>
    </location>
</feature>
<dbReference type="Proteomes" id="UP000199623">
    <property type="component" value="Unassembled WGS sequence"/>
</dbReference>
<keyword evidence="2" id="KW-0813">Transport</keyword>
<evidence type="ECO:0000313" key="9">
    <source>
        <dbReference type="Proteomes" id="UP000199623"/>
    </source>
</evidence>
<sequence>MLASGRTEWDFCDEATHVNTEIENESATRILPIRGELFEDVVATTLVSYGEAALPTRRAEALLGGDGLGKRRFGARPRHRAVRRRFALLVLCMGFCLVLLDSTAVTVALPTMQTDLGSSPGELQWIVDSYTLVFAAFLLGGGALTDRLGALRVYVVSIVVFAISSAMCAVVTDNWLLITARGVQGIGAAGMMPASLALLRSTFPEPAQRARAIGIWGGLGGVAAALGPLLGGVLVTSAGWQTLFWINVPLGALTAVLSFRSLRETETTPSAGYDVVGQLTSFAGLGALVAGVIELGHNELVSGAALTGGGLALLLAFLRVERRHPEPLLATVLVRDRGLIGTALTGAALNFGLYGMFFLVTLYLQQVLHLSPVLTGLMIAVVAAGSISGSLFAGWFTARTGPLLPMIVGLLCGAAGYLHLSGTPSALPELAIALFVVGFGVDVGLAAATVMTLRLAPAALAGAATAVLTTMRQIGSALGVAVFGGFAAVAASLTEGFSMAMITACAVYVGAAVLTLVNRVDTTAGPA</sequence>
<evidence type="ECO:0000256" key="2">
    <source>
        <dbReference type="ARBA" id="ARBA00022448"/>
    </source>
</evidence>
<dbReference type="Pfam" id="PF07690">
    <property type="entry name" value="MFS_1"/>
    <property type="match status" value="1"/>
</dbReference>
<dbReference type="SUPFAM" id="SSF103473">
    <property type="entry name" value="MFS general substrate transporter"/>
    <property type="match status" value="1"/>
</dbReference>
<dbReference type="EMBL" id="FNCC01000021">
    <property type="protein sequence ID" value="SDH40777.1"/>
    <property type="molecule type" value="Genomic_DNA"/>
</dbReference>
<accession>A0A1G8C5J6</accession>
<feature type="transmembrane region" description="Helical" evidence="6">
    <location>
        <begin position="242"/>
        <end position="259"/>
    </location>
</feature>
<feature type="transmembrane region" description="Helical" evidence="6">
    <location>
        <begin position="151"/>
        <end position="172"/>
    </location>
</feature>
<feature type="transmembrane region" description="Helical" evidence="6">
    <location>
        <begin position="271"/>
        <end position="293"/>
    </location>
</feature>
<reference evidence="9" key="1">
    <citation type="submission" date="2016-10" db="EMBL/GenBank/DDBJ databases">
        <authorList>
            <person name="Varghese N."/>
            <person name="Submissions S."/>
        </authorList>
    </citation>
    <scope>NUCLEOTIDE SEQUENCE [LARGE SCALE GENOMIC DNA]</scope>
    <source>
        <strain evidence="9">CGMCC 4.3506</strain>
    </source>
</reference>
<dbReference type="GO" id="GO:0005886">
    <property type="term" value="C:plasma membrane"/>
    <property type="evidence" value="ECO:0007669"/>
    <property type="project" value="UniProtKB-SubCell"/>
</dbReference>
<feature type="transmembrane region" description="Helical" evidence="6">
    <location>
        <begin position="376"/>
        <end position="396"/>
    </location>
</feature>
<feature type="transmembrane region" description="Helical" evidence="6">
    <location>
        <begin position="499"/>
        <end position="517"/>
    </location>
</feature>
<evidence type="ECO:0000313" key="8">
    <source>
        <dbReference type="EMBL" id="SDH40777.1"/>
    </source>
</evidence>
<dbReference type="STRING" id="200378.SAMN05216553_12126"/>
<dbReference type="GO" id="GO:0022857">
    <property type="term" value="F:transmembrane transporter activity"/>
    <property type="evidence" value="ECO:0007669"/>
    <property type="project" value="InterPro"/>
</dbReference>
<feature type="transmembrane region" description="Helical" evidence="6">
    <location>
        <begin position="123"/>
        <end position="144"/>
    </location>
</feature>
<evidence type="ECO:0000256" key="6">
    <source>
        <dbReference type="SAM" id="Phobius"/>
    </source>
</evidence>
<protein>
    <submittedName>
        <fullName evidence="8">MFS transporter, DHA2 family, methylenomycin A resistance protein</fullName>
    </submittedName>
</protein>
<feature type="domain" description="Major facilitator superfamily (MFS) profile" evidence="7">
    <location>
        <begin position="87"/>
        <end position="523"/>
    </location>
</feature>
<feature type="transmembrane region" description="Helical" evidence="6">
    <location>
        <begin position="178"/>
        <end position="199"/>
    </location>
</feature>
<dbReference type="CDD" id="cd17321">
    <property type="entry name" value="MFS_MMR_MDR_like"/>
    <property type="match status" value="1"/>
</dbReference>
<dbReference type="Gene3D" id="1.20.1720.10">
    <property type="entry name" value="Multidrug resistance protein D"/>
    <property type="match status" value="1"/>
</dbReference>
<evidence type="ECO:0000256" key="1">
    <source>
        <dbReference type="ARBA" id="ARBA00004651"/>
    </source>
</evidence>
<organism evidence="8 9">
    <name type="scientific">Lentzea fradiae</name>
    <dbReference type="NCBI Taxonomy" id="200378"/>
    <lineage>
        <taxon>Bacteria</taxon>
        <taxon>Bacillati</taxon>
        <taxon>Actinomycetota</taxon>
        <taxon>Actinomycetes</taxon>
        <taxon>Pseudonocardiales</taxon>
        <taxon>Pseudonocardiaceae</taxon>
        <taxon>Lentzea</taxon>
    </lineage>
</organism>
<dbReference type="AlphaFoldDB" id="A0A1G8C5J6"/>
<dbReference type="PANTHER" id="PTHR42718:SF9">
    <property type="entry name" value="MAJOR FACILITATOR SUPERFAMILY MULTIDRUG TRANSPORTER MFSC"/>
    <property type="match status" value="1"/>
</dbReference>